<protein>
    <submittedName>
        <fullName evidence="2">Sporulation protein, YlmC/YmxH family</fullName>
    </submittedName>
</protein>
<accession>A0A1M6D2W1</accession>
<dbReference type="InterPro" id="IPR027275">
    <property type="entry name" value="PRC-brl_dom"/>
</dbReference>
<dbReference type="EMBL" id="FQZO01000001">
    <property type="protein sequence ID" value="SHI67414.1"/>
    <property type="molecule type" value="Genomic_DNA"/>
</dbReference>
<dbReference type="InterPro" id="IPR011033">
    <property type="entry name" value="PRC_barrel-like_sf"/>
</dbReference>
<dbReference type="AlphaFoldDB" id="A0A1M6D2W1"/>
<evidence type="ECO:0000259" key="1">
    <source>
        <dbReference type="Pfam" id="PF05239"/>
    </source>
</evidence>
<dbReference type="Proteomes" id="UP000184080">
    <property type="component" value="Unassembled WGS sequence"/>
</dbReference>
<feature type="domain" description="PRC-barrel" evidence="1">
    <location>
        <begin position="6"/>
        <end position="78"/>
    </location>
</feature>
<proteinExistence type="predicted"/>
<organism evidence="2 3">
    <name type="scientific">Clostridium amylolyticum</name>
    <dbReference type="NCBI Taxonomy" id="1121298"/>
    <lineage>
        <taxon>Bacteria</taxon>
        <taxon>Bacillati</taxon>
        <taxon>Bacillota</taxon>
        <taxon>Clostridia</taxon>
        <taxon>Eubacteriales</taxon>
        <taxon>Clostridiaceae</taxon>
        <taxon>Clostridium</taxon>
    </lineage>
</organism>
<dbReference type="RefSeq" id="WP_073004770.1">
    <property type="nucleotide sequence ID" value="NZ_FQZO01000001.1"/>
</dbReference>
<sequence length="86" mass="9820">MENSLFSINNIRNMEVIDISNGIKLGYIKDFKVDCDNYTVISILIPINKNNWLSKYELMEIPWSNIVKIGIDVILVEGESKNATTI</sequence>
<reference evidence="2 3" key="1">
    <citation type="submission" date="2016-11" db="EMBL/GenBank/DDBJ databases">
        <authorList>
            <person name="Jaros S."/>
            <person name="Januszkiewicz K."/>
            <person name="Wedrychowicz H."/>
        </authorList>
    </citation>
    <scope>NUCLEOTIDE SEQUENCE [LARGE SCALE GENOMIC DNA]</scope>
    <source>
        <strain evidence="2 3">DSM 21864</strain>
    </source>
</reference>
<dbReference type="PANTHER" id="PTHR40061:SF1">
    <property type="entry name" value="SPORULATION PROTEIN YLMC-RELATED"/>
    <property type="match status" value="1"/>
</dbReference>
<evidence type="ECO:0000313" key="2">
    <source>
        <dbReference type="EMBL" id="SHI67414.1"/>
    </source>
</evidence>
<dbReference type="Gene3D" id="2.30.30.240">
    <property type="entry name" value="PRC-barrel domain"/>
    <property type="match status" value="1"/>
</dbReference>
<dbReference type="STRING" id="1121298.SAMN05444401_1317"/>
<dbReference type="Pfam" id="PF05239">
    <property type="entry name" value="PRC"/>
    <property type="match status" value="1"/>
</dbReference>
<dbReference type="OrthoDB" id="6024937at2"/>
<keyword evidence="3" id="KW-1185">Reference proteome</keyword>
<dbReference type="PANTHER" id="PTHR40061">
    <property type="entry name" value="SPORULATION PROTEIN YLMC-RELATED"/>
    <property type="match status" value="1"/>
</dbReference>
<evidence type="ECO:0000313" key="3">
    <source>
        <dbReference type="Proteomes" id="UP000184080"/>
    </source>
</evidence>
<dbReference type="SUPFAM" id="SSF50346">
    <property type="entry name" value="PRC-barrel domain"/>
    <property type="match status" value="1"/>
</dbReference>
<name>A0A1M6D2W1_9CLOT</name>
<gene>
    <name evidence="2" type="ORF">SAMN05444401_1317</name>
</gene>
<dbReference type="NCBIfam" id="TIGR02888">
    <property type="entry name" value="spore_YlmC_YmxH"/>
    <property type="match status" value="1"/>
</dbReference>
<dbReference type="InterPro" id="IPR014238">
    <property type="entry name" value="Spore_YlmC/YmxH"/>
</dbReference>